<keyword evidence="1" id="KW-0813">Transport</keyword>
<dbReference type="CDD" id="cd02947">
    <property type="entry name" value="TRX_family"/>
    <property type="match status" value="1"/>
</dbReference>
<dbReference type="EMBL" id="VYQE01000003">
    <property type="protein sequence ID" value="KAA9007779.1"/>
    <property type="molecule type" value="Genomic_DNA"/>
</dbReference>
<evidence type="ECO:0000256" key="4">
    <source>
        <dbReference type="ARBA" id="ARBA00023284"/>
    </source>
</evidence>
<keyword evidence="4" id="KW-0676">Redox-active center</keyword>
<dbReference type="GO" id="GO:0015035">
    <property type="term" value="F:protein-disulfide reductase activity"/>
    <property type="evidence" value="ECO:0007669"/>
    <property type="project" value="TreeGrafter"/>
</dbReference>
<dbReference type="Gene3D" id="3.40.30.10">
    <property type="entry name" value="Glutaredoxin"/>
    <property type="match status" value="1"/>
</dbReference>
<dbReference type="AlphaFoldDB" id="A0A5J5GHR4"/>
<dbReference type="Pfam" id="PF00085">
    <property type="entry name" value="Thioredoxin"/>
    <property type="match status" value="1"/>
</dbReference>
<evidence type="ECO:0000313" key="7">
    <source>
        <dbReference type="Proteomes" id="UP000326554"/>
    </source>
</evidence>
<dbReference type="Pfam" id="PF21352">
    <property type="entry name" value="Zn_ribbon_Thio2"/>
    <property type="match status" value="1"/>
</dbReference>
<evidence type="ECO:0000259" key="5">
    <source>
        <dbReference type="PROSITE" id="PS51352"/>
    </source>
</evidence>
<keyword evidence="3" id="KW-1015">Disulfide bond</keyword>
<keyword evidence="7" id="KW-1185">Reference proteome</keyword>
<protein>
    <submittedName>
        <fullName evidence="6">Thiol reductase thioredoxin</fullName>
    </submittedName>
</protein>
<accession>A0A5J5GHR4</accession>
<dbReference type="Proteomes" id="UP000326554">
    <property type="component" value="Unassembled WGS sequence"/>
</dbReference>
<name>A0A5J5GHR4_9RHOB</name>
<evidence type="ECO:0000256" key="1">
    <source>
        <dbReference type="ARBA" id="ARBA00022448"/>
    </source>
</evidence>
<reference evidence="6 7" key="1">
    <citation type="submission" date="2019-09" db="EMBL/GenBank/DDBJ databases">
        <authorList>
            <person name="Park J.-S."/>
            <person name="Choi H.-J."/>
        </authorList>
    </citation>
    <scope>NUCLEOTIDE SEQUENCE [LARGE SCALE GENOMIC DNA]</scope>
    <source>
        <strain evidence="6 7">176SS1-4</strain>
    </source>
</reference>
<dbReference type="InterPro" id="IPR017937">
    <property type="entry name" value="Thioredoxin_CS"/>
</dbReference>
<evidence type="ECO:0000256" key="3">
    <source>
        <dbReference type="ARBA" id="ARBA00023157"/>
    </source>
</evidence>
<dbReference type="PANTHER" id="PTHR45663">
    <property type="entry name" value="GEO12009P1"/>
    <property type="match status" value="1"/>
</dbReference>
<dbReference type="PANTHER" id="PTHR45663:SF11">
    <property type="entry name" value="GEO12009P1"/>
    <property type="match status" value="1"/>
</dbReference>
<feature type="domain" description="Thioredoxin" evidence="5">
    <location>
        <begin position="19"/>
        <end position="141"/>
    </location>
</feature>
<dbReference type="InterPro" id="IPR013766">
    <property type="entry name" value="Thioredoxin_domain"/>
</dbReference>
<comment type="caution">
    <text evidence="6">The sequence shown here is derived from an EMBL/GenBank/DDBJ whole genome shotgun (WGS) entry which is preliminary data.</text>
</comment>
<evidence type="ECO:0000256" key="2">
    <source>
        <dbReference type="ARBA" id="ARBA00022982"/>
    </source>
</evidence>
<sequence>MKLACLVCGQGNRVPRERLGAGPKCGGCGAPLLSGATQDVSFENLQKAARMDELPLIVDFWASWCGPCRMMAPEFSKAAGLLKGQARCAKLDTQAYPQAGQVHGIRGIPLLIAFQGGREIQRQAGAMSARDIEAWVRRVAAA</sequence>
<keyword evidence="2" id="KW-0249">Electron transport</keyword>
<gene>
    <name evidence="6" type="ORF">F3S47_09620</name>
</gene>
<dbReference type="GO" id="GO:0005829">
    <property type="term" value="C:cytosol"/>
    <property type="evidence" value="ECO:0007669"/>
    <property type="project" value="TreeGrafter"/>
</dbReference>
<dbReference type="PRINTS" id="PR00421">
    <property type="entry name" value="THIOREDOXIN"/>
</dbReference>
<dbReference type="GO" id="GO:0045454">
    <property type="term" value="P:cell redox homeostasis"/>
    <property type="evidence" value="ECO:0007669"/>
    <property type="project" value="TreeGrafter"/>
</dbReference>
<organism evidence="6 7">
    <name type="scientific">Histidinibacterium aquaticum</name>
    <dbReference type="NCBI Taxonomy" id="2613962"/>
    <lineage>
        <taxon>Bacteria</taxon>
        <taxon>Pseudomonadati</taxon>
        <taxon>Pseudomonadota</taxon>
        <taxon>Alphaproteobacteria</taxon>
        <taxon>Rhodobacterales</taxon>
        <taxon>Paracoccaceae</taxon>
        <taxon>Histidinibacterium</taxon>
    </lineage>
</organism>
<dbReference type="SUPFAM" id="SSF52833">
    <property type="entry name" value="Thioredoxin-like"/>
    <property type="match status" value="1"/>
</dbReference>
<proteinExistence type="predicted"/>
<dbReference type="PROSITE" id="PS00194">
    <property type="entry name" value="THIOREDOXIN_1"/>
    <property type="match status" value="1"/>
</dbReference>
<dbReference type="PROSITE" id="PS51352">
    <property type="entry name" value="THIOREDOXIN_2"/>
    <property type="match status" value="1"/>
</dbReference>
<dbReference type="InterPro" id="IPR049299">
    <property type="entry name" value="Thio2_N"/>
</dbReference>
<dbReference type="Gene3D" id="2.30.30.380">
    <property type="entry name" value="Zn-finger domain of Sec23/24"/>
    <property type="match status" value="1"/>
</dbReference>
<evidence type="ECO:0000313" key="6">
    <source>
        <dbReference type="EMBL" id="KAA9007779.1"/>
    </source>
</evidence>
<dbReference type="InterPro" id="IPR036249">
    <property type="entry name" value="Thioredoxin-like_sf"/>
</dbReference>